<evidence type="ECO:0000256" key="5">
    <source>
        <dbReference type="ARBA" id="ARBA00022741"/>
    </source>
</evidence>
<evidence type="ECO:0000256" key="2">
    <source>
        <dbReference type="ARBA" id="ARBA00012438"/>
    </source>
</evidence>
<evidence type="ECO:0000259" key="11">
    <source>
        <dbReference type="Pfam" id="PF23539"/>
    </source>
</evidence>
<keyword evidence="9" id="KW-1133">Transmembrane helix</keyword>
<evidence type="ECO:0000256" key="1">
    <source>
        <dbReference type="ARBA" id="ARBA00000085"/>
    </source>
</evidence>
<reference evidence="12 13" key="1">
    <citation type="submission" date="2019-12" db="EMBL/GenBank/DDBJ databases">
        <authorList>
            <person name="Kim Y.S."/>
        </authorList>
    </citation>
    <scope>NUCLEOTIDE SEQUENCE [LARGE SCALE GENOMIC DNA]</scope>
    <source>
        <strain evidence="12 13">MMS17-SY077</strain>
    </source>
</reference>
<keyword evidence="5" id="KW-0547">Nucleotide-binding</keyword>
<feature type="transmembrane region" description="Helical" evidence="9">
    <location>
        <begin position="103"/>
        <end position="122"/>
    </location>
</feature>
<dbReference type="Gene3D" id="3.30.565.10">
    <property type="entry name" value="Histidine kinase-like ATPase, C-terminal domain"/>
    <property type="match status" value="1"/>
</dbReference>
<gene>
    <name evidence="12" type="ORF">GB864_16955</name>
</gene>
<comment type="catalytic activity">
    <reaction evidence="1">
        <text>ATP + protein L-histidine = ADP + protein N-phospho-L-histidine.</text>
        <dbReference type="EC" id="2.7.13.3"/>
    </reaction>
</comment>
<evidence type="ECO:0000313" key="12">
    <source>
        <dbReference type="EMBL" id="MWC00232.1"/>
    </source>
</evidence>
<dbReference type="Gene3D" id="1.20.5.1930">
    <property type="match status" value="1"/>
</dbReference>
<keyword evidence="9" id="KW-0472">Membrane</keyword>
<dbReference type="GO" id="GO:0000155">
    <property type="term" value="F:phosphorelay sensor kinase activity"/>
    <property type="evidence" value="ECO:0007669"/>
    <property type="project" value="InterPro"/>
</dbReference>
<feature type="transmembrane region" description="Helical" evidence="9">
    <location>
        <begin position="12"/>
        <end position="31"/>
    </location>
</feature>
<evidence type="ECO:0000256" key="7">
    <source>
        <dbReference type="ARBA" id="ARBA00022840"/>
    </source>
</evidence>
<evidence type="ECO:0000256" key="3">
    <source>
        <dbReference type="ARBA" id="ARBA00022553"/>
    </source>
</evidence>
<keyword evidence="6 12" id="KW-0418">Kinase</keyword>
<dbReference type="SUPFAM" id="SSF55874">
    <property type="entry name" value="ATPase domain of HSP90 chaperone/DNA topoisomerase II/histidine kinase"/>
    <property type="match status" value="1"/>
</dbReference>
<feature type="domain" description="DUF7134" evidence="11">
    <location>
        <begin position="6"/>
        <end position="166"/>
    </location>
</feature>
<keyword evidence="7" id="KW-0067">ATP-binding</keyword>
<accession>A0A6I4P1H5</accession>
<dbReference type="Proteomes" id="UP000438182">
    <property type="component" value="Unassembled WGS sequence"/>
</dbReference>
<organism evidence="12 13">
    <name type="scientific">Agromyces seonyuensis</name>
    <dbReference type="NCBI Taxonomy" id="2662446"/>
    <lineage>
        <taxon>Bacteria</taxon>
        <taxon>Bacillati</taxon>
        <taxon>Actinomycetota</taxon>
        <taxon>Actinomycetes</taxon>
        <taxon>Micrococcales</taxon>
        <taxon>Microbacteriaceae</taxon>
        <taxon>Agromyces</taxon>
    </lineage>
</organism>
<keyword evidence="8" id="KW-0902">Two-component regulatory system</keyword>
<dbReference type="AlphaFoldDB" id="A0A6I4P1H5"/>
<keyword evidence="13" id="KW-1185">Reference proteome</keyword>
<keyword evidence="3" id="KW-0597">Phosphoprotein</keyword>
<dbReference type="EMBL" id="WSTA01000114">
    <property type="protein sequence ID" value="MWC00232.1"/>
    <property type="molecule type" value="Genomic_DNA"/>
</dbReference>
<dbReference type="InterPro" id="IPR055558">
    <property type="entry name" value="DUF7134"/>
</dbReference>
<feature type="domain" description="Signal transduction histidine kinase subgroup 3 dimerisation and phosphoacceptor" evidence="10">
    <location>
        <begin position="196"/>
        <end position="261"/>
    </location>
</feature>
<feature type="transmembrane region" description="Helical" evidence="9">
    <location>
        <begin position="142"/>
        <end position="164"/>
    </location>
</feature>
<dbReference type="GO" id="GO:0005524">
    <property type="term" value="F:ATP binding"/>
    <property type="evidence" value="ECO:0007669"/>
    <property type="project" value="UniProtKB-KW"/>
</dbReference>
<dbReference type="RefSeq" id="WP_160426872.1">
    <property type="nucleotide sequence ID" value="NZ_WSTA01000114.1"/>
</dbReference>
<dbReference type="EC" id="2.7.13.3" evidence="2"/>
<dbReference type="Pfam" id="PF07730">
    <property type="entry name" value="HisKA_3"/>
    <property type="match status" value="1"/>
</dbReference>
<dbReference type="Pfam" id="PF23539">
    <property type="entry name" value="DUF7134"/>
    <property type="match status" value="1"/>
</dbReference>
<dbReference type="GO" id="GO:0046983">
    <property type="term" value="F:protein dimerization activity"/>
    <property type="evidence" value="ECO:0007669"/>
    <property type="project" value="InterPro"/>
</dbReference>
<evidence type="ECO:0000256" key="8">
    <source>
        <dbReference type="ARBA" id="ARBA00023012"/>
    </source>
</evidence>
<evidence type="ECO:0000259" key="10">
    <source>
        <dbReference type="Pfam" id="PF07730"/>
    </source>
</evidence>
<dbReference type="CDD" id="cd16917">
    <property type="entry name" value="HATPase_UhpB-NarQ-NarX-like"/>
    <property type="match status" value="1"/>
</dbReference>
<dbReference type="InterPro" id="IPR011712">
    <property type="entry name" value="Sig_transdc_His_kin_sub3_dim/P"/>
</dbReference>
<evidence type="ECO:0000256" key="9">
    <source>
        <dbReference type="SAM" id="Phobius"/>
    </source>
</evidence>
<dbReference type="PANTHER" id="PTHR24421:SF10">
    <property type="entry name" value="NITRATE_NITRITE SENSOR PROTEIN NARQ"/>
    <property type="match status" value="1"/>
</dbReference>
<evidence type="ECO:0000256" key="6">
    <source>
        <dbReference type="ARBA" id="ARBA00022777"/>
    </source>
</evidence>
<comment type="caution">
    <text evidence="12">The sequence shown here is derived from an EMBL/GenBank/DDBJ whole genome shotgun (WGS) entry which is preliminary data.</text>
</comment>
<proteinExistence type="predicted"/>
<dbReference type="InterPro" id="IPR036890">
    <property type="entry name" value="HATPase_C_sf"/>
</dbReference>
<evidence type="ECO:0000256" key="4">
    <source>
        <dbReference type="ARBA" id="ARBA00022679"/>
    </source>
</evidence>
<dbReference type="PANTHER" id="PTHR24421">
    <property type="entry name" value="NITRATE/NITRITE SENSOR PROTEIN NARX-RELATED"/>
    <property type="match status" value="1"/>
</dbReference>
<evidence type="ECO:0000313" key="13">
    <source>
        <dbReference type="Proteomes" id="UP000438182"/>
    </source>
</evidence>
<dbReference type="GO" id="GO:0016020">
    <property type="term" value="C:membrane"/>
    <property type="evidence" value="ECO:0007669"/>
    <property type="project" value="InterPro"/>
</dbReference>
<protein>
    <recommendedName>
        <fullName evidence="2">histidine kinase</fullName>
        <ecNumber evidence="2">2.7.13.3</ecNumber>
    </recommendedName>
</protein>
<keyword evidence="9" id="KW-0812">Transmembrane</keyword>
<keyword evidence="4" id="KW-0808">Transferase</keyword>
<sequence>MQGISRARQTVDIVLAAVFALLGLPFAFGTVGALGEPWTVVLVLFAFSAALALRRRNAGLALAIGWGAALVQMCTLSEVHWADAAVLGILYSTAAHGGRTVRWLGLVSAAVGAFVATTYLMWLRPVLLGHDPALGGPAEFVIVVIVFVGILSLLVLSWVTGLLVRTVRQHRDTARREEIAKRERELVEYRYAVEQERNRIARDMHDVVAHSLAVVIAQSDGARFAAATQPERAVEALGTIAQVARGALGDVRLLLAELRHDEGSAPQPALDDLADLVERMRGAGLDIGFAETGERRPLGTGHQIALFRIAQESLTNALRHGVPGSPVSLELVWDDAGAVLTTANRMPDGPAPRATPYHHGIPGMRERAVLAGGSLSAEPDGAGRFVVRAVIPAQAGARRAAAAGGAPS</sequence>
<name>A0A6I4P1H5_9MICO</name>
<dbReference type="InterPro" id="IPR050482">
    <property type="entry name" value="Sensor_HK_TwoCompSys"/>
</dbReference>